<gene>
    <name evidence="2" type="ORF">B5M47_03560</name>
</gene>
<evidence type="ECO:0000313" key="2">
    <source>
        <dbReference type="EMBL" id="OQX50665.1"/>
    </source>
</evidence>
<name>A0A1W9NWZ3_UNCC3</name>
<evidence type="ECO:0008006" key="4">
    <source>
        <dbReference type="Google" id="ProtNLM"/>
    </source>
</evidence>
<keyword evidence="1" id="KW-1133">Transmembrane helix</keyword>
<keyword evidence="1" id="KW-0472">Membrane</keyword>
<keyword evidence="1" id="KW-0812">Transmembrane</keyword>
<evidence type="ECO:0000256" key="1">
    <source>
        <dbReference type="SAM" id="Phobius"/>
    </source>
</evidence>
<evidence type="ECO:0000313" key="3">
    <source>
        <dbReference type="Proteomes" id="UP000192520"/>
    </source>
</evidence>
<reference evidence="3" key="1">
    <citation type="submission" date="2017-03" db="EMBL/GenBank/DDBJ databases">
        <title>Novel pathways for hydrocarbon cycling and metabolic interdependencies in hydrothermal sediment communities.</title>
        <authorList>
            <person name="Dombrowski N."/>
            <person name="Seitz K."/>
            <person name="Teske A."/>
            <person name="Baker B."/>
        </authorList>
    </citation>
    <scope>NUCLEOTIDE SEQUENCE [LARGE SCALE GENOMIC DNA]</scope>
</reference>
<accession>A0A1W9NWZ3</accession>
<protein>
    <recommendedName>
        <fullName evidence="4">LemA family protein</fullName>
    </recommendedName>
</protein>
<dbReference type="AlphaFoldDB" id="A0A1W9NWZ3"/>
<dbReference type="Proteomes" id="UP000192520">
    <property type="component" value="Unassembled WGS sequence"/>
</dbReference>
<feature type="transmembrane region" description="Helical" evidence="1">
    <location>
        <begin position="21"/>
        <end position="37"/>
    </location>
</feature>
<dbReference type="STRING" id="1968527.B5M47_03560"/>
<comment type="caution">
    <text evidence="2">The sequence shown here is derived from an EMBL/GenBank/DDBJ whole genome shotgun (WGS) entry which is preliminary data.</text>
</comment>
<proteinExistence type="predicted"/>
<feature type="non-terminal residue" evidence="2">
    <location>
        <position position="151"/>
    </location>
</feature>
<organism evidence="2 3">
    <name type="scientific">candidate division CPR3 bacterium 4484_211</name>
    <dbReference type="NCBI Taxonomy" id="1968527"/>
    <lineage>
        <taxon>Bacteria</taxon>
        <taxon>Bacteria division CPR3</taxon>
    </lineage>
</organism>
<sequence>MPNLKLKIAICNLWRKRTVRILLTTIIIIAAGGYLLIGRPAVRLLRDGQTAIKSARELKAAIKEQNLSKIEGKTTQIQDSIAKLRQDIRAFSFIQHLPRLNTYYYDANHLLNAGGYAAEAVQISLKGLEPYASVLGLKEDAQPISTQEKVA</sequence>
<dbReference type="EMBL" id="MZGJ01000026">
    <property type="protein sequence ID" value="OQX50665.1"/>
    <property type="molecule type" value="Genomic_DNA"/>
</dbReference>